<protein>
    <submittedName>
        <fullName evidence="1">Uncharacterized protein</fullName>
    </submittedName>
</protein>
<sequence length="201" mass="21667">MSFNIDIALNVNGELANQIEDHNAAHSAWQADSASLKALRTGLLNADPLGIEPSGLSASREKLTTDYLALLQREAKLAESALSLLVELGPLAEKSREDAEANAAKVLEKVIAKMAKAGITEQSMPGWGHNEAAARHQLEYQAAQSSDYREAFGFIEGAKLTIREIGEQRRAITEALKAIREDAKRLVHKVIAGDSAGLQLT</sequence>
<organism evidence="1 2">
    <name type="scientific">Bremerella alba</name>
    <dbReference type="NCBI Taxonomy" id="980252"/>
    <lineage>
        <taxon>Bacteria</taxon>
        <taxon>Pseudomonadati</taxon>
        <taxon>Planctomycetota</taxon>
        <taxon>Planctomycetia</taxon>
        <taxon>Pirellulales</taxon>
        <taxon>Pirellulaceae</taxon>
        <taxon>Bremerella</taxon>
    </lineage>
</organism>
<name>A0A7V8V8Y1_9BACT</name>
<keyword evidence="2" id="KW-1185">Reference proteome</keyword>
<accession>A0A7V8V8Y1</accession>
<reference evidence="1 2" key="1">
    <citation type="submission" date="2020-05" db="EMBL/GenBank/DDBJ databases">
        <title>Bremerella alba sp. nov., a novel planctomycete isolated from the surface of the macroalga Fucus spiralis.</title>
        <authorList>
            <person name="Godinho O."/>
            <person name="Botelho R."/>
            <person name="Albuquerque L."/>
            <person name="Wiegand S."/>
            <person name="Da Costa M.S."/>
            <person name="Lobo-Da-Cunha A."/>
            <person name="Jogler C."/>
            <person name="Lage O.M."/>
        </authorList>
    </citation>
    <scope>NUCLEOTIDE SEQUENCE [LARGE SCALE GENOMIC DNA]</scope>
    <source>
        <strain evidence="1 2">FF15</strain>
    </source>
</reference>
<dbReference type="EMBL" id="JABRWO010000011">
    <property type="protein sequence ID" value="MBA2116831.1"/>
    <property type="molecule type" value="Genomic_DNA"/>
</dbReference>
<evidence type="ECO:0000313" key="2">
    <source>
        <dbReference type="Proteomes" id="UP000551616"/>
    </source>
</evidence>
<proteinExistence type="predicted"/>
<comment type="caution">
    <text evidence="1">The sequence shown here is derived from an EMBL/GenBank/DDBJ whole genome shotgun (WGS) entry which is preliminary data.</text>
</comment>
<dbReference type="RefSeq" id="WP_207398222.1">
    <property type="nucleotide sequence ID" value="NZ_JABRWO010000011.1"/>
</dbReference>
<gene>
    <name evidence="1" type="ORF">HOV93_40240</name>
</gene>
<evidence type="ECO:0000313" key="1">
    <source>
        <dbReference type="EMBL" id="MBA2116831.1"/>
    </source>
</evidence>
<dbReference type="Proteomes" id="UP000551616">
    <property type="component" value="Unassembled WGS sequence"/>
</dbReference>
<dbReference type="AlphaFoldDB" id="A0A7V8V8Y1"/>